<organism evidence="4 5">
    <name type="scientific">Halopolyspora algeriensis</name>
    <dbReference type="NCBI Taxonomy" id="1500506"/>
    <lineage>
        <taxon>Bacteria</taxon>
        <taxon>Bacillati</taxon>
        <taxon>Actinomycetota</taxon>
        <taxon>Actinomycetes</taxon>
        <taxon>Actinomycetes incertae sedis</taxon>
        <taxon>Halopolyspora</taxon>
    </lineage>
</organism>
<evidence type="ECO:0000256" key="3">
    <source>
        <dbReference type="ARBA" id="ARBA00023002"/>
    </source>
</evidence>
<comment type="caution">
    <text evidence="4">The sequence shown here is derived from an EMBL/GenBank/DDBJ whole genome shotgun (WGS) entry which is preliminary data.</text>
</comment>
<keyword evidence="1" id="KW-0285">Flavoprotein</keyword>
<dbReference type="AlphaFoldDB" id="A0A368VRH0"/>
<proteinExistence type="predicted"/>
<keyword evidence="4" id="KW-0503">Monooxygenase</keyword>
<keyword evidence="3" id="KW-0560">Oxidoreductase</keyword>
<evidence type="ECO:0000256" key="1">
    <source>
        <dbReference type="ARBA" id="ARBA00022630"/>
    </source>
</evidence>
<keyword evidence="2" id="KW-0288">FMN</keyword>
<dbReference type="CDD" id="cd04730">
    <property type="entry name" value="NPD_like"/>
    <property type="match status" value="1"/>
</dbReference>
<dbReference type="InterPro" id="IPR013785">
    <property type="entry name" value="Aldolase_TIM"/>
</dbReference>
<dbReference type="GO" id="GO:0018580">
    <property type="term" value="F:nitronate monooxygenase activity"/>
    <property type="evidence" value="ECO:0007669"/>
    <property type="project" value="InterPro"/>
</dbReference>
<dbReference type="PANTHER" id="PTHR32332:SF31">
    <property type="entry name" value="2-NITROPROPANE DIOXYGENASE FAMILY, PUTATIVE (AFU_ORTHOLOGUE AFUA_2G09850)-RELATED"/>
    <property type="match status" value="1"/>
</dbReference>
<dbReference type="PANTHER" id="PTHR32332">
    <property type="entry name" value="2-NITROPROPANE DIOXYGENASE"/>
    <property type="match status" value="1"/>
</dbReference>
<dbReference type="SUPFAM" id="SSF51412">
    <property type="entry name" value="Inosine monophosphate dehydrogenase (IMPDH)"/>
    <property type="match status" value="1"/>
</dbReference>
<evidence type="ECO:0000313" key="5">
    <source>
        <dbReference type="Proteomes" id="UP000253495"/>
    </source>
</evidence>
<dbReference type="Pfam" id="PF03060">
    <property type="entry name" value="NMO"/>
    <property type="match status" value="2"/>
</dbReference>
<dbReference type="EMBL" id="QPJC01000004">
    <property type="protein sequence ID" value="RCW44510.1"/>
    <property type="molecule type" value="Genomic_DNA"/>
</dbReference>
<name>A0A368VRH0_9ACTN</name>
<dbReference type="InterPro" id="IPR004136">
    <property type="entry name" value="NMO"/>
</dbReference>
<dbReference type="Gene3D" id="3.20.20.70">
    <property type="entry name" value="Aldolase class I"/>
    <property type="match status" value="1"/>
</dbReference>
<reference evidence="4 5" key="1">
    <citation type="submission" date="2018-07" db="EMBL/GenBank/DDBJ databases">
        <title>Genomic Encyclopedia of Type Strains, Phase III (KMG-III): the genomes of soil and plant-associated and newly described type strains.</title>
        <authorList>
            <person name="Whitman W."/>
        </authorList>
    </citation>
    <scope>NUCLEOTIDE SEQUENCE [LARGE SCALE GENOMIC DNA]</scope>
    <source>
        <strain evidence="4 5">CECT 8575</strain>
    </source>
</reference>
<dbReference type="OrthoDB" id="7165168at2"/>
<dbReference type="Proteomes" id="UP000253495">
    <property type="component" value="Unassembled WGS sequence"/>
</dbReference>
<protein>
    <submittedName>
        <fullName evidence="4">Nitronate monooxygenase</fullName>
    </submittedName>
</protein>
<keyword evidence="5" id="KW-1185">Reference proteome</keyword>
<sequence>MSIATRATELLGVEHPIVLAPMGDVSGGELAAAVSRAGGLGLIGGGYGDANWLTREFDAAAGARVGCGFITWSLARQPDLLDVALERDPVAVMLSFGDPAPFAERVRASGAVLLCQVQNRGQAERALDVGADVLVAQGTEAGGHGYGSRTTLTLVPELADLVDRRGSEAVVLAAGGIADGRGLAAALTLGASGALVGTRFYLAAEALSTPQARDHAVGATGEDTCRTTVYDIVRGYPWPEGHTVNTLGNDFVSRWHGAESELQRDLGNAAAEYRRAVAERDYDIANVFVGQAAGLVDSVLPAADIVTDIADRAEVILGGLVR</sequence>
<dbReference type="RefSeq" id="WP_114452588.1">
    <property type="nucleotide sequence ID" value="NZ_QPJC01000004.1"/>
</dbReference>
<evidence type="ECO:0000256" key="2">
    <source>
        <dbReference type="ARBA" id="ARBA00022643"/>
    </source>
</evidence>
<evidence type="ECO:0000313" key="4">
    <source>
        <dbReference type="EMBL" id="RCW44510.1"/>
    </source>
</evidence>
<gene>
    <name evidence="4" type="ORF">DFQ14_10499</name>
</gene>
<accession>A0A368VRH0</accession>